<dbReference type="Gene3D" id="2.60.40.3350">
    <property type="match status" value="1"/>
</dbReference>
<evidence type="ECO:0000259" key="2">
    <source>
        <dbReference type="Pfam" id="PF10651"/>
    </source>
</evidence>
<organism evidence="3 4">
    <name type="scientific">Enterocloster bolteae</name>
    <dbReference type="NCBI Taxonomy" id="208479"/>
    <lineage>
        <taxon>Bacteria</taxon>
        <taxon>Bacillati</taxon>
        <taxon>Bacillota</taxon>
        <taxon>Clostridia</taxon>
        <taxon>Lachnospirales</taxon>
        <taxon>Lachnospiraceae</taxon>
        <taxon>Enterocloster</taxon>
    </lineage>
</organism>
<feature type="domain" description="BppU N-terminal" evidence="2">
    <location>
        <begin position="21"/>
        <end position="139"/>
    </location>
</feature>
<evidence type="ECO:0000313" key="4">
    <source>
        <dbReference type="Proteomes" id="UP000283975"/>
    </source>
</evidence>
<dbReference type="Pfam" id="PF10651">
    <property type="entry name" value="BppU_N"/>
    <property type="match status" value="1"/>
</dbReference>
<sequence>MAQTQPEDFRIDISHEQSFRYLQAKQYDHNSRVRRLIITDNNIPLSYSGKELIALSLYINGDNYSNTTCNFREDGFPYVVFDESMLSREGDVSCEIRIYDSDGITVSTTFTFQMTVSKSLLNQDRLVASSEFNILNDLILQANVIPDLIKQFNLSQEQINALIEQIQTDISDYTNQFSTMKTKYTNDFNALIQQINNDITTYKSEFNSLKIEISNLKSSITTWYTSAQVAENTRITNENKRQTDTAKAIANCEKATADTNVATAEANTARDNANTAATEAQSKGAYAQNQGDRVDMALKDFEFRLRTIDGGELTDTTPAENVFDGGSL</sequence>
<gene>
    <name evidence="3" type="ORF">DW839_31805</name>
</gene>
<reference evidence="3 4" key="1">
    <citation type="submission" date="2018-08" db="EMBL/GenBank/DDBJ databases">
        <title>A genome reference for cultivated species of the human gut microbiota.</title>
        <authorList>
            <person name="Zou Y."/>
            <person name="Xue W."/>
            <person name="Luo G."/>
        </authorList>
    </citation>
    <scope>NUCLEOTIDE SEQUENCE [LARGE SCALE GENOMIC DNA]</scope>
    <source>
        <strain evidence="3 4">AM35-14</strain>
    </source>
</reference>
<evidence type="ECO:0000313" key="3">
    <source>
        <dbReference type="EMBL" id="RHC45943.1"/>
    </source>
</evidence>
<dbReference type="AlphaFoldDB" id="A0A414AEX2"/>
<keyword evidence="1" id="KW-0175">Coiled coil</keyword>
<comment type="caution">
    <text evidence="3">The sequence shown here is derived from an EMBL/GenBank/DDBJ whole genome shotgun (WGS) entry which is preliminary data.</text>
</comment>
<evidence type="ECO:0000256" key="1">
    <source>
        <dbReference type="SAM" id="Coils"/>
    </source>
</evidence>
<dbReference type="InterPro" id="IPR018913">
    <property type="entry name" value="BppU_N"/>
</dbReference>
<proteinExistence type="predicted"/>
<dbReference type="EMBL" id="QSHZ01000068">
    <property type="protein sequence ID" value="RHC45943.1"/>
    <property type="molecule type" value="Genomic_DNA"/>
</dbReference>
<feature type="coiled-coil region" evidence="1">
    <location>
        <begin position="156"/>
        <end position="212"/>
    </location>
</feature>
<dbReference type="Proteomes" id="UP000283975">
    <property type="component" value="Unassembled WGS sequence"/>
</dbReference>
<dbReference type="RefSeq" id="WP_119206036.1">
    <property type="nucleotide sequence ID" value="NZ_JADMVR010000005.1"/>
</dbReference>
<name>A0A414AEX2_9FIRM</name>
<accession>A0A414AEX2</accession>
<protein>
    <submittedName>
        <fullName evidence="3">DUF2479 domain-containing protein</fullName>
    </submittedName>
</protein>